<dbReference type="SUPFAM" id="SSF56601">
    <property type="entry name" value="beta-lactamase/transpeptidase-like"/>
    <property type="match status" value="1"/>
</dbReference>
<organism evidence="2 3">
    <name type="scientific">Parasphingorhabdus cellanae</name>
    <dbReference type="NCBI Taxonomy" id="2806553"/>
    <lineage>
        <taxon>Bacteria</taxon>
        <taxon>Pseudomonadati</taxon>
        <taxon>Pseudomonadota</taxon>
        <taxon>Alphaproteobacteria</taxon>
        <taxon>Sphingomonadales</taxon>
        <taxon>Sphingomonadaceae</taxon>
        <taxon>Parasphingorhabdus</taxon>
    </lineage>
</organism>
<dbReference type="InterPro" id="IPR001466">
    <property type="entry name" value="Beta-lactam-related"/>
</dbReference>
<keyword evidence="3" id="KW-1185">Reference proteome</keyword>
<evidence type="ECO:0000313" key="2">
    <source>
        <dbReference type="EMBL" id="QTD57307.1"/>
    </source>
</evidence>
<dbReference type="InterPro" id="IPR012338">
    <property type="entry name" value="Beta-lactam/transpept-like"/>
</dbReference>
<name>A0ABX7T935_9SPHN</name>
<proteinExistence type="predicted"/>
<dbReference type="GO" id="GO:0016787">
    <property type="term" value="F:hydrolase activity"/>
    <property type="evidence" value="ECO:0007669"/>
    <property type="project" value="UniProtKB-KW"/>
</dbReference>
<dbReference type="Gene3D" id="3.40.710.10">
    <property type="entry name" value="DD-peptidase/beta-lactamase superfamily"/>
    <property type="match status" value="1"/>
</dbReference>
<keyword evidence="2" id="KW-0378">Hydrolase</keyword>
<dbReference type="Proteomes" id="UP000663923">
    <property type="component" value="Chromosome"/>
</dbReference>
<gene>
    <name evidence="2" type="ORF">J4G78_07185</name>
</gene>
<evidence type="ECO:0000313" key="3">
    <source>
        <dbReference type="Proteomes" id="UP000663923"/>
    </source>
</evidence>
<dbReference type="Pfam" id="PF00144">
    <property type="entry name" value="Beta-lactamase"/>
    <property type="match status" value="1"/>
</dbReference>
<reference evidence="2 3" key="1">
    <citation type="submission" date="2021-03" db="EMBL/GenBank/DDBJ databases">
        <title>Complete genome of Parasphingorhabdus_sp.JHSY0214.</title>
        <authorList>
            <person name="Yoo J.H."/>
            <person name="Bae J.W."/>
        </authorList>
    </citation>
    <scope>NUCLEOTIDE SEQUENCE [LARGE SCALE GENOMIC DNA]</scope>
    <source>
        <strain evidence="2 3">JHSY0214</strain>
    </source>
</reference>
<sequence>MNLPTSITLVCWAVLTIGSVHTAAARQRVERDVAAKNEMSLHGAAVVYKKGTRVFSRYQGMANANWNIYIDKRTRFRIGSVTKP</sequence>
<protein>
    <submittedName>
        <fullName evidence="2">Serine hydrolase</fullName>
    </submittedName>
</protein>
<feature type="domain" description="Beta-lactamase-related" evidence="1">
    <location>
        <begin position="41"/>
        <end position="84"/>
    </location>
</feature>
<evidence type="ECO:0000259" key="1">
    <source>
        <dbReference type="Pfam" id="PF00144"/>
    </source>
</evidence>
<dbReference type="EMBL" id="CP071794">
    <property type="protein sequence ID" value="QTD57307.1"/>
    <property type="molecule type" value="Genomic_DNA"/>
</dbReference>
<accession>A0ABX7T935</accession>